<comment type="caution">
    <text evidence="1">The sequence shown here is derived from an EMBL/GenBank/DDBJ whole genome shotgun (WGS) entry which is preliminary data.</text>
</comment>
<protein>
    <submittedName>
        <fullName evidence="1">Uncharacterized protein</fullName>
    </submittedName>
</protein>
<organism evidence="1 2">
    <name type="scientific">Methanolobus vulcani</name>
    <dbReference type="NCBI Taxonomy" id="38026"/>
    <lineage>
        <taxon>Archaea</taxon>
        <taxon>Methanobacteriati</taxon>
        <taxon>Methanobacteriota</taxon>
        <taxon>Stenosarchaea group</taxon>
        <taxon>Methanomicrobia</taxon>
        <taxon>Methanosarcinales</taxon>
        <taxon>Methanosarcinaceae</taxon>
        <taxon>Methanolobus</taxon>
    </lineage>
</organism>
<proteinExistence type="predicted"/>
<dbReference type="AlphaFoldDB" id="A0A7Z8KR14"/>
<evidence type="ECO:0000313" key="2">
    <source>
        <dbReference type="Proteomes" id="UP000319335"/>
    </source>
</evidence>
<reference evidence="1 2" key="1">
    <citation type="submission" date="2019-06" db="EMBL/GenBank/DDBJ databases">
        <title>Draft genome sequence of Methanolobus vulcani B1d.</title>
        <authorList>
            <person name="Creighbaum A.J."/>
            <person name="Ticak T."/>
            <person name="Hariraju D."/>
            <person name="Arivett B.A."/>
            <person name="Ferguson D.J.Jr."/>
        </authorList>
    </citation>
    <scope>NUCLEOTIDE SEQUENCE [LARGE SCALE GENOMIC DNA]</scope>
    <source>
        <strain evidence="1 2">B1d</strain>
    </source>
</reference>
<gene>
    <name evidence="1" type="ORF">FKV42_00475</name>
</gene>
<sequence>MPENPYTVTLKDIGGKKQVELSRFDLDKNYHILVINIIHYLMDSGYDISRTDMKKLNDWGKHSYHEISFRSKKKSGLLKNKIEYGKMHTLWIGHKEDRAILKEVVFKLDGNNYLPTPALQAIYRIVGNKE</sequence>
<name>A0A7Z8KR14_9EURY</name>
<dbReference type="RefSeq" id="WP_154808292.1">
    <property type="nucleotide sequence ID" value="NZ_VIAQ01000005.1"/>
</dbReference>
<evidence type="ECO:0000313" key="1">
    <source>
        <dbReference type="EMBL" id="TQD28770.1"/>
    </source>
</evidence>
<accession>A0A7Z8KR14</accession>
<dbReference type="Proteomes" id="UP000319335">
    <property type="component" value="Unassembled WGS sequence"/>
</dbReference>
<keyword evidence="2" id="KW-1185">Reference proteome</keyword>
<dbReference type="EMBL" id="VIAQ01000005">
    <property type="protein sequence ID" value="TQD28770.1"/>
    <property type="molecule type" value="Genomic_DNA"/>
</dbReference>